<keyword evidence="4" id="KW-0653">Protein transport</keyword>
<organism evidence="5 6">
    <name type="scientific">Trapa incisa</name>
    <dbReference type="NCBI Taxonomy" id="236973"/>
    <lineage>
        <taxon>Eukaryota</taxon>
        <taxon>Viridiplantae</taxon>
        <taxon>Streptophyta</taxon>
        <taxon>Embryophyta</taxon>
        <taxon>Tracheophyta</taxon>
        <taxon>Spermatophyta</taxon>
        <taxon>Magnoliopsida</taxon>
        <taxon>eudicotyledons</taxon>
        <taxon>Gunneridae</taxon>
        <taxon>Pentapetalae</taxon>
        <taxon>rosids</taxon>
        <taxon>malvids</taxon>
        <taxon>Myrtales</taxon>
        <taxon>Lythraceae</taxon>
        <taxon>Trapa</taxon>
    </lineage>
</organism>
<dbReference type="AlphaFoldDB" id="A0AAN7KUE7"/>
<dbReference type="Pfam" id="PF00514">
    <property type="entry name" value="Arm"/>
    <property type="match status" value="1"/>
</dbReference>
<keyword evidence="6" id="KW-1185">Reference proteome</keyword>
<accession>A0AAN7KUE7</accession>
<dbReference type="EMBL" id="JAXIOK010000004">
    <property type="protein sequence ID" value="KAK4773160.1"/>
    <property type="molecule type" value="Genomic_DNA"/>
</dbReference>
<evidence type="ECO:0000256" key="2">
    <source>
        <dbReference type="ARBA" id="ARBA00022448"/>
    </source>
</evidence>
<dbReference type="InterPro" id="IPR011989">
    <property type="entry name" value="ARM-like"/>
</dbReference>
<dbReference type="PANTHER" id="PTHR23316">
    <property type="entry name" value="IMPORTIN ALPHA"/>
    <property type="match status" value="1"/>
</dbReference>
<evidence type="ECO:0000313" key="6">
    <source>
        <dbReference type="Proteomes" id="UP001345219"/>
    </source>
</evidence>
<dbReference type="InterPro" id="IPR032413">
    <property type="entry name" value="Arm_3"/>
</dbReference>
<comment type="caution">
    <text evidence="5">The sequence shown here is derived from an EMBL/GenBank/DDBJ whole genome shotgun (WGS) entry which is preliminary data.</text>
</comment>
<gene>
    <name evidence="5" type="ORF">SAY87_028179</name>
</gene>
<keyword evidence="2" id="KW-0813">Transport</keyword>
<dbReference type="GO" id="GO:0015031">
    <property type="term" value="P:protein transport"/>
    <property type="evidence" value="ECO:0007669"/>
    <property type="project" value="UniProtKB-KW"/>
</dbReference>
<comment type="similarity">
    <text evidence="1">Belongs to the importin alpha family.</text>
</comment>
<protein>
    <submittedName>
        <fullName evidence="5">Uncharacterized protein</fullName>
    </submittedName>
</protein>
<dbReference type="Gene3D" id="1.25.10.10">
    <property type="entry name" value="Leucine-rich Repeat Variant"/>
    <property type="match status" value="1"/>
</dbReference>
<evidence type="ECO:0000313" key="5">
    <source>
        <dbReference type="EMBL" id="KAK4773160.1"/>
    </source>
</evidence>
<dbReference type="InterPro" id="IPR016024">
    <property type="entry name" value="ARM-type_fold"/>
</dbReference>
<dbReference type="Proteomes" id="UP001345219">
    <property type="component" value="Chromosome 22"/>
</dbReference>
<sequence length="107" mass="12244">MGDRFLVRQGCIKPLCDLLSCPDPKIITVCLEGLANILKAGEAEKVEGRTGDINVYVQMINGAEGLEKIEHLQEHENIEIYEEAVKILETYWQEEEEEEEEETLPPW</sequence>
<evidence type="ECO:0000256" key="4">
    <source>
        <dbReference type="ARBA" id="ARBA00022927"/>
    </source>
</evidence>
<keyword evidence="3" id="KW-0677">Repeat</keyword>
<dbReference type="Pfam" id="PF16186">
    <property type="entry name" value="Arm_3"/>
    <property type="match status" value="1"/>
</dbReference>
<evidence type="ECO:0000256" key="1">
    <source>
        <dbReference type="ARBA" id="ARBA00010394"/>
    </source>
</evidence>
<evidence type="ECO:0000256" key="3">
    <source>
        <dbReference type="ARBA" id="ARBA00022737"/>
    </source>
</evidence>
<dbReference type="SUPFAM" id="SSF48371">
    <property type="entry name" value="ARM repeat"/>
    <property type="match status" value="1"/>
</dbReference>
<proteinExistence type="inferred from homology"/>
<reference evidence="5 6" key="1">
    <citation type="journal article" date="2023" name="Hortic Res">
        <title>Pangenome of water caltrop reveals structural variations and asymmetric subgenome divergence after allopolyploidization.</title>
        <authorList>
            <person name="Zhang X."/>
            <person name="Chen Y."/>
            <person name="Wang L."/>
            <person name="Yuan Y."/>
            <person name="Fang M."/>
            <person name="Shi L."/>
            <person name="Lu R."/>
            <person name="Comes H.P."/>
            <person name="Ma Y."/>
            <person name="Chen Y."/>
            <person name="Huang G."/>
            <person name="Zhou Y."/>
            <person name="Zheng Z."/>
            <person name="Qiu Y."/>
        </authorList>
    </citation>
    <scope>NUCLEOTIDE SEQUENCE [LARGE SCALE GENOMIC DNA]</scope>
    <source>
        <tissue evidence="5">Roots</tissue>
    </source>
</reference>
<name>A0AAN7KUE7_9MYRT</name>
<dbReference type="InterPro" id="IPR000225">
    <property type="entry name" value="Armadillo"/>
</dbReference>